<name>A0A0A9FTM0_ARUDO</name>
<evidence type="ECO:0000313" key="1">
    <source>
        <dbReference type="EMBL" id="JAE11648.1"/>
    </source>
</evidence>
<reference evidence="1" key="2">
    <citation type="journal article" date="2015" name="Data Brief">
        <title>Shoot transcriptome of the giant reed, Arundo donax.</title>
        <authorList>
            <person name="Barrero R.A."/>
            <person name="Guerrero F.D."/>
            <person name="Moolhuijzen P."/>
            <person name="Goolsby J.A."/>
            <person name="Tidwell J."/>
            <person name="Bellgard S.E."/>
            <person name="Bellgard M.I."/>
        </authorList>
    </citation>
    <scope>NUCLEOTIDE SEQUENCE</scope>
    <source>
        <tissue evidence="1">Shoot tissue taken approximately 20 cm above the soil surface</tissue>
    </source>
</reference>
<proteinExistence type="predicted"/>
<accession>A0A0A9FTM0</accession>
<organism evidence="1">
    <name type="scientific">Arundo donax</name>
    <name type="common">Giant reed</name>
    <name type="synonym">Donax arundinaceus</name>
    <dbReference type="NCBI Taxonomy" id="35708"/>
    <lineage>
        <taxon>Eukaryota</taxon>
        <taxon>Viridiplantae</taxon>
        <taxon>Streptophyta</taxon>
        <taxon>Embryophyta</taxon>
        <taxon>Tracheophyta</taxon>
        <taxon>Spermatophyta</taxon>
        <taxon>Magnoliopsida</taxon>
        <taxon>Liliopsida</taxon>
        <taxon>Poales</taxon>
        <taxon>Poaceae</taxon>
        <taxon>PACMAD clade</taxon>
        <taxon>Arundinoideae</taxon>
        <taxon>Arundineae</taxon>
        <taxon>Arundo</taxon>
    </lineage>
</organism>
<protein>
    <submittedName>
        <fullName evidence="1">Uncharacterized protein</fullName>
    </submittedName>
</protein>
<dbReference type="EMBL" id="GBRH01186248">
    <property type="protein sequence ID" value="JAE11648.1"/>
    <property type="molecule type" value="Transcribed_RNA"/>
</dbReference>
<reference evidence="1" key="1">
    <citation type="submission" date="2014-09" db="EMBL/GenBank/DDBJ databases">
        <authorList>
            <person name="Magalhaes I.L.F."/>
            <person name="Oliveira U."/>
            <person name="Santos F.R."/>
            <person name="Vidigal T.H.D.A."/>
            <person name="Brescovit A.D."/>
            <person name="Santos A.J."/>
        </authorList>
    </citation>
    <scope>NUCLEOTIDE SEQUENCE</scope>
    <source>
        <tissue evidence="1">Shoot tissue taken approximately 20 cm above the soil surface</tissue>
    </source>
</reference>
<dbReference type="AlphaFoldDB" id="A0A0A9FTM0"/>
<sequence>MQDFHIFPFIFYLVSYTVASPWDVLEYAIFVISELS</sequence>